<accession>A0A2S7JZM7</accession>
<dbReference type="Gene3D" id="3.40.630.30">
    <property type="match status" value="1"/>
</dbReference>
<dbReference type="InterPro" id="IPR016181">
    <property type="entry name" value="Acyl_CoA_acyltransferase"/>
</dbReference>
<comment type="caution">
    <text evidence="2">The sequence shown here is derived from an EMBL/GenBank/DDBJ whole genome shotgun (WGS) entry which is preliminary data.</text>
</comment>
<evidence type="ECO:0000313" key="3">
    <source>
        <dbReference type="Proteomes" id="UP000239504"/>
    </source>
</evidence>
<dbReference type="EMBL" id="PJCH01000017">
    <property type="protein sequence ID" value="PQA85707.1"/>
    <property type="molecule type" value="Genomic_DNA"/>
</dbReference>
<reference evidence="2 3" key="1">
    <citation type="submission" date="2017-12" db="EMBL/GenBank/DDBJ databases">
        <authorList>
            <person name="Hurst M.R.H."/>
        </authorList>
    </citation>
    <scope>NUCLEOTIDE SEQUENCE [LARGE SCALE GENOMIC DNA]</scope>
    <source>
        <strain evidence="2 3">SY-3-19</strain>
    </source>
</reference>
<dbReference type="Pfam" id="PF13480">
    <property type="entry name" value="Acetyltransf_6"/>
    <property type="match status" value="1"/>
</dbReference>
<protein>
    <recommendedName>
        <fullName evidence="1">BioF2-like acetyltransferase domain-containing protein</fullName>
    </recommendedName>
</protein>
<dbReference type="Proteomes" id="UP000239504">
    <property type="component" value="Unassembled WGS sequence"/>
</dbReference>
<dbReference type="OrthoDB" id="9808976at2"/>
<keyword evidence="3" id="KW-1185">Reference proteome</keyword>
<dbReference type="AlphaFoldDB" id="A0A2S7JZM7"/>
<sequence length="363" mass="40646">MCKAAMDEAPDVKAVVAPLEDHDAFLAEWTQLYASCPDAGFFQSPEWMTAWLAGAPEGAELYRVEVSENGAPKLMGAFAAPKRKTMGLGLREVWFQEFGDPARDAIYPEYLDFLAPRPSGGLRTKAAGAIMNYFTDADGFVFRNARMRMTSTVLSAAAGRGFSARVLREQPVYVCELGSTDFIAGLSKSLQTKIRRSIALYEERGGIKTRLAQTAEEKKAAFEKLKELHQQRWRARGREGVFANPHLKSFHERLRAHAPENLHLFEVSAGGETFAVLYNFVHGKRVMNYQSGFNIEDDNRVSPGFVAHALAAQFYQDKGFEAYDLLAGEEEYKARLGDPETILTSFVVERPTWRNRLRARVKG</sequence>
<evidence type="ECO:0000259" key="1">
    <source>
        <dbReference type="Pfam" id="PF13480"/>
    </source>
</evidence>
<dbReference type="SUPFAM" id="SSF55729">
    <property type="entry name" value="Acyl-CoA N-acyltransferases (Nat)"/>
    <property type="match status" value="1"/>
</dbReference>
<gene>
    <name evidence="2" type="ORF">CW354_22535</name>
</gene>
<name>A0A2S7JZM7_9PROT</name>
<proteinExistence type="predicted"/>
<evidence type="ECO:0000313" key="2">
    <source>
        <dbReference type="EMBL" id="PQA85707.1"/>
    </source>
</evidence>
<feature type="domain" description="BioF2-like acetyltransferase" evidence="1">
    <location>
        <begin position="190"/>
        <end position="333"/>
    </location>
</feature>
<dbReference type="InterPro" id="IPR038740">
    <property type="entry name" value="BioF2-like_GNAT_dom"/>
</dbReference>
<organism evidence="2 3">
    <name type="scientific">Hyphococcus luteus</name>
    <dbReference type="NCBI Taxonomy" id="2058213"/>
    <lineage>
        <taxon>Bacteria</taxon>
        <taxon>Pseudomonadati</taxon>
        <taxon>Pseudomonadota</taxon>
        <taxon>Alphaproteobacteria</taxon>
        <taxon>Parvularculales</taxon>
        <taxon>Parvularculaceae</taxon>
        <taxon>Hyphococcus</taxon>
    </lineage>
</organism>